<dbReference type="AlphaFoldDB" id="A0AA88JBW3"/>
<reference evidence="1" key="1">
    <citation type="submission" date="2023-08" db="EMBL/GenBank/DDBJ databases">
        <title>Pelteobagrus vachellii genome.</title>
        <authorList>
            <person name="Liu H."/>
        </authorList>
    </citation>
    <scope>NUCLEOTIDE SEQUENCE</scope>
    <source>
        <strain evidence="1">PRFRI_2022a</strain>
        <tissue evidence="1">Muscle</tissue>
    </source>
</reference>
<protein>
    <submittedName>
        <fullName evidence="1">Uncharacterized protein</fullName>
    </submittedName>
</protein>
<name>A0AA88JBW3_TACVA</name>
<comment type="caution">
    <text evidence="1">The sequence shown here is derived from an EMBL/GenBank/DDBJ whole genome shotgun (WGS) entry which is preliminary data.</text>
</comment>
<organism evidence="1 2">
    <name type="scientific">Tachysurus vachellii</name>
    <name type="common">Darkbarbel catfish</name>
    <name type="synonym">Pelteobagrus vachellii</name>
    <dbReference type="NCBI Taxonomy" id="175792"/>
    <lineage>
        <taxon>Eukaryota</taxon>
        <taxon>Metazoa</taxon>
        <taxon>Chordata</taxon>
        <taxon>Craniata</taxon>
        <taxon>Vertebrata</taxon>
        <taxon>Euteleostomi</taxon>
        <taxon>Actinopterygii</taxon>
        <taxon>Neopterygii</taxon>
        <taxon>Teleostei</taxon>
        <taxon>Ostariophysi</taxon>
        <taxon>Siluriformes</taxon>
        <taxon>Bagridae</taxon>
        <taxon>Tachysurus</taxon>
    </lineage>
</organism>
<dbReference type="Proteomes" id="UP001187315">
    <property type="component" value="Unassembled WGS sequence"/>
</dbReference>
<evidence type="ECO:0000313" key="2">
    <source>
        <dbReference type="Proteomes" id="UP001187315"/>
    </source>
</evidence>
<proteinExistence type="predicted"/>
<dbReference type="EMBL" id="JAVHJS010000022">
    <property type="protein sequence ID" value="KAK2821683.1"/>
    <property type="molecule type" value="Genomic_DNA"/>
</dbReference>
<accession>A0AA88JBW3</accession>
<sequence>MTLSFTVTPQEIDASLLNTFPGVNQADLEMEMAGIADKYLWVSKFKSLIAVLEDVTRQKAYAAQSHNLSEIETLPTPEKLVFETWNARPDSYRCLKKYAFGVLSIFGSTYLKSKYCTGLTDESLQSCVKIKGSSYMPEVEKLSSDVRKQKSH</sequence>
<gene>
    <name evidence="1" type="ORF">Q7C36_021026</name>
</gene>
<keyword evidence="2" id="KW-1185">Reference proteome</keyword>
<evidence type="ECO:0000313" key="1">
    <source>
        <dbReference type="EMBL" id="KAK2821683.1"/>
    </source>
</evidence>